<evidence type="ECO:0000313" key="11">
    <source>
        <dbReference type="EMBL" id="PQQ67574.1"/>
    </source>
</evidence>
<dbReference type="KEGG" id="hsc:HVS_08875"/>
<keyword evidence="7 8" id="KW-0472">Membrane</keyword>
<dbReference type="AlphaFoldDB" id="A0A2K9EM74"/>
<feature type="transmembrane region" description="Helical" evidence="8">
    <location>
        <begin position="12"/>
        <end position="31"/>
    </location>
</feature>
<dbReference type="RefSeq" id="WP_101301311.1">
    <property type="nucleotide sequence ID" value="NZ_CP025197.1"/>
</dbReference>
<dbReference type="PANTHER" id="PTHR33908:SF11">
    <property type="entry name" value="MEMBRANE PROTEIN"/>
    <property type="match status" value="1"/>
</dbReference>
<feature type="transmembrane region" description="Helical" evidence="8">
    <location>
        <begin position="85"/>
        <end position="112"/>
    </location>
</feature>
<feature type="transmembrane region" description="Helical" evidence="8">
    <location>
        <begin position="124"/>
        <end position="157"/>
    </location>
</feature>
<evidence type="ECO:0000313" key="10">
    <source>
        <dbReference type="EMBL" id="AUG57681.1"/>
    </source>
</evidence>
<keyword evidence="12" id="KW-1185">Reference proteome</keyword>
<evidence type="ECO:0000256" key="4">
    <source>
        <dbReference type="ARBA" id="ARBA00022679"/>
    </source>
</evidence>
<evidence type="ECO:0000256" key="6">
    <source>
        <dbReference type="ARBA" id="ARBA00022989"/>
    </source>
</evidence>
<evidence type="ECO:0000256" key="2">
    <source>
        <dbReference type="ARBA" id="ARBA00022475"/>
    </source>
</evidence>
<comment type="subcellular location">
    <subcellularLocation>
        <location evidence="1">Cell membrane</location>
        <topology evidence="1">Multi-pass membrane protein</topology>
    </subcellularLocation>
</comment>
<keyword evidence="5 8" id="KW-0812">Transmembrane</keyword>
<name>A0A2K9EM74_9FIRM</name>
<keyword evidence="6 8" id="KW-1133">Transmembrane helix</keyword>
<dbReference type="Proteomes" id="UP000239720">
    <property type="component" value="Unassembled WGS sequence"/>
</dbReference>
<evidence type="ECO:0000256" key="3">
    <source>
        <dbReference type="ARBA" id="ARBA00022676"/>
    </source>
</evidence>
<feature type="transmembrane region" description="Helical" evidence="8">
    <location>
        <begin position="210"/>
        <end position="227"/>
    </location>
</feature>
<sequence length="435" mass="51223">MNSKIMNFIKKYNFIILFTIGVLLRLIWVLIMDTYPYTDFMWYHVKAVEISQGKGFLNGIYPYYTGNPGLPTAFRPIGYPGTLAILYYFFGINFLVGKLFNVLLSALIMFLTYKLALKFFNEKVAFFTLLIFALSPLTICYNSVLGSEILFSAVLMLSIYLFFVKNNPVLLGLLIGYLTLIRPIGMFIPAIFIFFIFIKKDMLLKEKFKYVLLFGVFFALAVSPWIIRNYKVFGEPVFSTNGGYVIYVNNNDYAIGGWSDPYKYPDSPFLQYRTDEWFDEMAIHKLGKELAVEWIKENPKEFLRLAFLRLANSYWWQTEEIKWAFTIKEETGINEWHPIHTKFIKLQKLLYRPYYLVLFAYILYAAVRFIRHKKVDFNTFILLVFLYFNAMMFVLEGNSRYVFPLHPIYGMGVAYVIVRVLNFILPRIQNKIKIK</sequence>
<gene>
    <name evidence="11" type="ORF">B9R14_13010</name>
    <name evidence="10" type="ORF">HVS_08875</name>
</gene>
<dbReference type="Proteomes" id="UP000233534">
    <property type="component" value="Chromosome"/>
</dbReference>
<dbReference type="InterPro" id="IPR050297">
    <property type="entry name" value="LipidA_mod_glycosyltrf_83"/>
</dbReference>
<evidence type="ECO:0000256" key="8">
    <source>
        <dbReference type="SAM" id="Phobius"/>
    </source>
</evidence>
<evidence type="ECO:0000259" key="9">
    <source>
        <dbReference type="Pfam" id="PF13231"/>
    </source>
</evidence>
<proteinExistence type="predicted"/>
<dbReference type="GO" id="GO:0005886">
    <property type="term" value="C:plasma membrane"/>
    <property type="evidence" value="ECO:0007669"/>
    <property type="project" value="UniProtKB-SubCell"/>
</dbReference>
<evidence type="ECO:0000256" key="1">
    <source>
        <dbReference type="ARBA" id="ARBA00004651"/>
    </source>
</evidence>
<evidence type="ECO:0000256" key="7">
    <source>
        <dbReference type="ARBA" id="ARBA00023136"/>
    </source>
</evidence>
<keyword evidence="2" id="KW-1003">Cell membrane</keyword>
<accession>A0A2K9EM74</accession>
<dbReference type="EMBL" id="CP025197">
    <property type="protein sequence ID" value="AUG57681.1"/>
    <property type="molecule type" value="Genomic_DNA"/>
</dbReference>
<dbReference type="OrthoDB" id="136232at2"/>
<evidence type="ECO:0000256" key="5">
    <source>
        <dbReference type="ARBA" id="ARBA00022692"/>
    </source>
</evidence>
<protein>
    <submittedName>
        <fullName evidence="11">Glycosyl transferase</fullName>
    </submittedName>
</protein>
<feature type="transmembrane region" description="Helical" evidence="8">
    <location>
        <begin position="377"/>
        <end position="395"/>
    </location>
</feature>
<feature type="domain" description="Glycosyltransferase RgtA/B/C/D-like" evidence="9">
    <location>
        <begin position="76"/>
        <end position="226"/>
    </location>
</feature>
<dbReference type="Pfam" id="PF13231">
    <property type="entry name" value="PMT_2"/>
    <property type="match status" value="1"/>
</dbReference>
<evidence type="ECO:0000313" key="13">
    <source>
        <dbReference type="Proteomes" id="UP000239720"/>
    </source>
</evidence>
<dbReference type="EMBL" id="NEMB01000003">
    <property type="protein sequence ID" value="PQQ67574.1"/>
    <property type="molecule type" value="Genomic_DNA"/>
</dbReference>
<dbReference type="InterPro" id="IPR038731">
    <property type="entry name" value="RgtA/B/C-like"/>
</dbReference>
<reference evidence="11 13" key="2">
    <citation type="journal article" date="2018" name="Syst. Appl. Microbiol.">
        <title>Characterization and high-quality draft genome sequence of Herbivorax saccincola A7, an anaerobic, alkaliphilic, thermophilic, cellulolytic, and xylanolytic bacterium.</title>
        <authorList>
            <person name="Aikawa S."/>
            <person name="Baramee S."/>
            <person name="Sermsathanaswadi J."/>
            <person name="Thianheng P."/>
            <person name="Tachaapaikoon C."/>
            <person name="Shikata A."/>
            <person name="Waeonukul R."/>
            <person name="Pason P."/>
            <person name="Ratanakhanokchai K."/>
            <person name="Kosugi A."/>
        </authorList>
    </citation>
    <scope>NUCLEOTIDE SEQUENCE [LARGE SCALE GENOMIC DNA]</scope>
    <source>
        <strain evidence="11 13">A7</strain>
    </source>
</reference>
<reference evidence="10 12" key="1">
    <citation type="submission" date="2017-12" db="EMBL/GenBank/DDBJ databases">
        <title>Complete genome sequence of Herbivorax saccincola GGR1, a novel Cellulosome-producing hydrolytic bacterium in a thermophilic biogas plant, established by Illumina and Nanopore MinION sequencing.</title>
        <authorList>
            <person name="Pechtl A."/>
            <person name="Ruckert C."/>
            <person name="Koeck D.E."/>
            <person name="Maus I."/>
            <person name="Winkler A."/>
            <person name="Kalinowski J."/>
            <person name="Puhler A."/>
            <person name="Schwarz W.W."/>
            <person name="Zverlov V.V."/>
            <person name="Schluter A."/>
            <person name="Liebl W."/>
        </authorList>
    </citation>
    <scope>NUCLEOTIDE SEQUENCE [LARGE SCALE GENOMIC DNA]</scope>
    <source>
        <strain evidence="10">GGR1</strain>
        <strain evidence="12">SR1</strain>
    </source>
</reference>
<keyword evidence="4 11" id="KW-0808">Transferase</keyword>
<dbReference type="GO" id="GO:0009103">
    <property type="term" value="P:lipopolysaccharide biosynthetic process"/>
    <property type="evidence" value="ECO:0007669"/>
    <property type="project" value="UniProtKB-ARBA"/>
</dbReference>
<dbReference type="GO" id="GO:0016763">
    <property type="term" value="F:pentosyltransferase activity"/>
    <property type="evidence" value="ECO:0007669"/>
    <property type="project" value="TreeGrafter"/>
</dbReference>
<organism evidence="10 12">
    <name type="scientific">Acetivibrio saccincola</name>
    <dbReference type="NCBI Taxonomy" id="1677857"/>
    <lineage>
        <taxon>Bacteria</taxon>
        <taxon>Bacillati</taxon>
        <taxon>Bacillota</taxon>
        <taxon>Clostridia</taxon>
        <taxon>Eubacteriales</taxon>
        <taxon>Oscillospiraceae</taxon>
        <taxon>Acetivibrio</taxon>
    </lineage>
</organism>
<feature type="transmembrane region" description="Helical" evidence="8">
    <location>
        <begin position="353"/>
        <end position="370"/>
    </location>
</feature>
<feature type="transmembrane region" description="Helical" evidence="8">
    <location>
        <begin position="169"/>
        <end position="198"/>
    </location>
</feature>
<keyword evidence="3" id="KW-0328">Glycosyltransferase</keyword>
<dbReference type="PANTHER" id="PTHR33908">
    <property type="entry name" value="MANNOSYLTRANSFERASE YKCB-RELATED"/>
    <property type="match status" value="1"/>
</dbReference>
<feature type="transmembrane region" description="Helical" evidence="8">
    <location>
        <begin position="407"/>
        <end position="425"/>
    </location>
</feature>
<evidence type="ECO:0000313" key="12">
    <source>
        <dbReference type="Proteomes" id="UP000233534"/>
    </source>
</evidence>